<protein>
    <submittedName>
        <fullName evidence="1">Putative secreted protein</fullName>
    </submittedName>
</protein>
<dbReference type="AlphaFoldDB" id="A0A224XWR2"/>
<name>A0A224XWR2_9HEMI</name>
<proteinExistence type="predicted"/>
<evidence type="ECO:0000313" key="1">
    <source>
        <dbReference type="EMBL" id="JAW15684.1"/>
    </source>
</evidence>
<accession>A0A224XWR2</accession>
<dbReference type="EMBL" id="GFTR01000742">
    <property type="protein sequence ID" value="JAW15684.1"/>
    <property type="molecule type" value="Transcribed_RNA"/>
</dbReference>
<organism evidence="1">
    <name type="scientific">Panstrongylus lignarius</name>
    <dbReference type="NCBI Taxonomy" id="156445"/>
    <lineage>
        <taxon>Eukaryota</taxon>
        <taxon>Metazoa</taxon>
        <taxon>Ecdysozoa</taxon>
        <taxon>Arthropoda</taxon>
        <taxon>Hexapoda</taxon>
        <taxon>Insecta</taxon>
        <taxon>Pterygota</taxon>
        <taxon>Neoptera</taxon>
        <taxon>Paraneoptera</taxon>
        <taxon>Hemiptera</taxon>
        <taxon>Heteroptera</taxon>
        <taxon>Panheteroptera</taxon>
        <taxon>Cimicomorpha</taxon>
        <taxon>Reduviidae</taxon>
        <taxon>Triatominae</taxon>
        <taxon>Panstrongylus</taxon>
    </lineage>
</organism>
<reference evidence="1" key="1">
    <citation type="journal article" date="2018" name="PLoS Negl. Trop. Dis.">
        <title>An insight into the salivary gland and fat body transcriptome of Panstrongylus lignarius (Hemiptera: Heteroptera), the main vector of Chagas disease in Peru.</title>
        <authorList>
            <person name="Nevoa J.C."/>
            <person name="Mendes M.T."/>
            <person name="da Silva M.V."/>
            <person name="Soares S.C."/>
            <person name="Oliveira C.J.F."/>
            <person name="Ribeiro J.M.C."/>
        </authorList>
    </citation>
    <scope>NUCLEOTIDE SEQUENCE</scope>
</reference>
<sequence>MEVLSLLITYVIRAQSILLKGHKRFKLQTQHIQLIELDTSRGKFLDMHFSQNANGHFIQNRKGFASVAETPHHRHLTS</sequence>